<accession>A0A5N6Q6F3</accession>
<evidence type="ECO:0000313" key="2">
    <source>
        <dbReference type="Proteomes" id="UP000326396"/>
    </source>
</evidence>
<keyword evidence="2" id="KW-1185">Reference proteome</keyword>
<sequence>MSDNLADLASWLPSEFLTGDGDNKTLLPNGNPHRLPYDFAYSSSTESESDDDDISGLTRQFTRSVSLQERLKIPYPVEKRVFSGSPESTLNWNVSGPTQVRSSPATPFLRSEEDAWDLIYAAAGQVARMKKSAANDGVFANRGILGAPRPPGPFLSHHNQNCSLWKNVNEVFIREQQHRERVSGGPNYGGGGRFVSGRPAGFGQSAWPPHPVETQRRHHPADGFVFKPVPTGSAGGYCRANPVVKKGCAGTGVFLPRNYTNVPPEAKKIPVCSPAHLPARVALSFNKNLDPIIAKPQPNINGVFSRQYQASPVQHHNLKCDELAEMIMVHRQNAMMLAQQRRSDTHEGVPATRIGHAEVVLPQEWTY</sequence>
<proteinExistence type="predicted"/>
<name>A0A5N6Q6F3_9ASTR</name>
<gene>
    <name evidence="1" type="ORF">E3N88_03328</name>
</gene>
<dbReference type="OrthoDB" id="1060058at2759"/>
<dbReference type="PANTHER" id="PTHR33356">
    <property type="entry name" value="TIP41-LIKE PROTEIN"/>
    <property type="match status" value="1"/>
</dbReference>
<dbReference type="AlphaFoldDB" id="A0A5N6Q6F3"/>
<dbReference type="PANTHER" id="PTHR33356:SF32">
    <property type="match status" value="1"/>
</dbReference>
<dbReference type="Proteomes" id="UP000326396">
    <property type="component" value="Linkage Group LG1"/>
</dbReference>
<protein>
    <submittedName>
        <fullName evidence="1">Uncharacterized protein</fullName>
    </submittedName>
</protein>
<reference evidence="1 2" key="1">
    <citation type="submission" date="2019-05" db="EMBL/GenBank/DDBJ databases">
        <title>Mikania micrantha, genome provides insights into the molecular mechanism of rapid growth.</title>
        <authorList>
            <person name="Liu B."/>
        </authorList>
    </citation>
    <scope>NUCLEOTIDE SEQUENCE [LARGE SCALE GENOMIC DNA]</scope>
    <source>
        <strain evidence="1">NLD-2019</strain>
        <tissue evidence="1">Leaf</tissue>
    </source>
</reference>
<dbReference type="EMBL" id="SZYD01000001">
    <property type="protein sequence ID" value="KAD7480192.1"/>
    <property type="molecule type" value="Genomic_DNA"/>
</dbReference>
<organism evidence="1 2">
    <name type="scientific">Mikania micrantha</name>
    <name type="common">bitter vine</name>
    <dbReference type="NCBI Taxonomy" id="192012"/>
    <lineage>
        <taxon>Eukaryota</taxon>
        <taxon>Viridiplantae</taxon>
        <taxon>Streptophyta</taxon>
        <taxon>Embryophyta</taxon>
        <taxon>Tracheophyta</taxon>
        <taxon>Spermatophyta</taxon>
        <taxon>Magnoliopsida</taxon>
        <taxon>eudicotyledons</taxon>
        <taxon>Gunneridae</taxon>
        <taxon>Pentapetalae</taxon>
        <taxon>asterids</taxon>
        <taxon>campanulids</taxon>
        <taxon>Asterales</taxon>
        <taxon>Asteraceae</taxon>
        <taxon>Asteroideae</taxon>
        <taxon>Heliantheae alliance</taxon>
        <taxon>Eupatorieae</taxon>
        <taxon>Mikania</taxon>
    </lineage>
</organism>
<evidence type="ECO:0000313" key="1">
    <source>
        <dbReference type="EMBL" id="KAD7480192.1"/>
    </source>
</evidence>
<comment type="caution">
    <text evidence="1">The sequence shown here is derived from an EMBL/GenBank/DDBJ whole genome shotgun (WGS) entry which is preliminary data.</text>
</comment>